<dbReference type="Proteomes" id="UP000020406">
    <property type="component" value="Unassembled WGS sequence"/>
</dbReference>
<organism evidence="1 2">
    <name type="scientific">Xylella taiwanensis</name>
    <dbReference type="NCBI Taxonomy" id="1444770"/>
    <lineage>
        <taxon>Bacteria</taxon>
        <taxon>Pseudomonadati</taxon>
        <taxon>Pseudomonadota</taxon>
        <taxon>Gammaproteobacteria</taxon>
        <taxon>Lysobacterales</taxon>
        <taxon>Lysobacteraceae</taxon>
        <taxon>Xylella</taxon>
    </lineage>
</organism>
<proteinExistence type="predicted"/>
<comment type="caution">
    <text evidence="1">The sequence shown here is derived from an EMBL/GenBank/DDBJ whole genome shotgun (WGS) entry which is preliminary data.</text>
</comment>
<dbReference type="EMBL" id="JDSQ01000004">
    <property type="protein sequence ID" value="EWS78951.1"/>
    <property type="molecule type" value="Genomic_DNA"/>
</dbReference>
<evidence type="ECO:0000313" key="2">
    <source>
        <dbReference type="Proteomes" id="UP000020406"/>
    </source>
</evidence>
<gene>
    <name evidence="1" type="ORF">AF72_03490</name>
</gene>
<protein>
    <submittedName>
        <fullName evidence="1">Uncharacterized protein</fullName>
    </submittedName>
</protein>
<dbReference type="PATRIC" id="fig|1444770.3.peg.856"/>
<reference evidence="1 2" key="1">
    <citation type="journal article" date="2014" name="Genome Announc.">
        <title>Draft Genome Sequence of Xylella fastidiosa Pear Leaf Scorch Strain in Taiwan.</title>
        <authorList>
            <person name="Su C.C."/>
            <person name="Deng W.L."/>
            <person name="Jan F.J."/>
            <person name="Chang C.J."/>
            <person name="Huang H."/>
            <person name="Chen J."/>
        </authorList>
    </citation>
    <scope>NUCLEOTIDE SEQUENCE [LARGE SCALE GENOMIC DNA]</scope>
    <source>
        <strain evidence="1 2">PLS229</strain>
    </source>
</reference>
<accession>Z9JM92</accession>
<name>Z9JM92_9GAMM</name>
<dbReference type="AlphaFoldDB" id="Z9JM92"/>
<evidence type="ECO:0000313" key="1">
    <source>
        <dbReference type="EMBL" id="EWS78951.1"/>
    </source>
</evidence>
<sequence>MLRLAMVSRDAVAGPIHTTSHLTYCHATGGQLAVLGDDTGKR</sequence>